<sequence>MNEEDLLAVRYRCHLHTLLVENNVADVIRSTGVHYIGIESNVVLKTKIDYSRSWEHSVKDFSVLIARIIKCDNHATRDTLSSNEAHQLIRKLSRPIGEISTLIQENIQLAEQHKKNVVSNRTSTPMVLKQKDEEILNLGDPRTVCASNTCTQLIKIDGIDSCNQCGCARKEHMHITYEICKFMINIETNTGNNTQSPIDAVNKRIKDLKEEQEAIIKSNGVENQGVIVGLEKLLADYRREMEVPTQAIKSSPTPSSTNPLDAKSIIKQDEIFILVGKLYRLPIYGANIRAQINEMKRVQSRSMLDREHIVNLPTETESSSVMTDLKKNSLIKMF</sequence>
<proteinExistence type="predicted"/>
<name>A0A819XUF2_9BILA</name>
<dbReference type="PANTHER" id="PTHR32046:SF11">
    <property type="entry name" value="IMMUNE-ASSOCIATED NUCLEOTIDE-BINDING PROTEIN 10-LIKE"/>
    <property type="match status" value="1"/>
</dbReference>
<dbReference type="Proteomes" id="UP000663842">
    <property type="component" value="Unassembled WGS sequence"/>
</dbReference>
<comment type="caution">
    <text evidence="1">The sequence shown here is derived from an EMBL/GenBank/DDBJ whole genome shotgun (WGS) entry which is preliminary data.</text>
</comment>
<evidence type="ECO:0000313" key="1">
    <source>
        <dbReference type="EMBL" id="CAF4144846.1"/>
    </source>
</evidence>
<dbReference type="AlphaFoldDB" id="A0A819XUF2"/>
<gene>
    <name evidence="1" type="ORF">UXM345_LOCUS24780</name>
</gene>
<organism evidence="1 2">
    <name type="scientific">Rotaria magnacalcarata</name>
    <dbReference type="NCBI Taxonomy" id="392030"/>
    <lineage>
        <taxon>Eukaryota</taxon>
        <taxon>Metazoa</taxon>
        <taxon>Spiralia</taxon>
        <taxon>Gnathifera</taxon>
        <taxon>Rotifera</taxon>
        <taxon>Eurotatoria</taxon>
        <taxon>Bdelloidea</taxon>
        <taxon>Philodinida</taxon>
        <taxon>Philodinidae</taxon>
        <taxon>Rotaria</taxon>
    </lineage>
</organism>
<dbReference type="PANTHER" id="PTHR32046">
    <property type="entry name" value="G DOMAIN-CONTAINING PROTEIN"/>
    <property type="match status" value="1"/>
</dbReference>
<reference evidence="1" key="1">
    <citation type="submission" date="2021-02" db="EMBL/GenBank/DDBJ databases">
        <authorList>
            <person name="Nowell W R."/>
        </authorList>
    </citation>
    <scope>NUCLEOTIDE SEQUENCE</scope>
</reference>
<evidence type="ECO:0000313" key="2">
    <source>
        <dbReference type="Proteomes" id="UP000663842"/>
    </source>
</evidence>
<dbReference type="EMBL" id="CAJOBF010004587">
    <property type="protein sequence ID" value="CAF4144846.1"/>
    <property type="molecule type" value="Genomic_DNA"/>
</dbReference>
<protein>
    <submittedName>
        <fullName evidence="1">Uncharacterized protein</fullName>
    </submittedName>
</protein>
<accession>A0A819XUF2</accession>